<evidence type="ECO:0000313" key="4">
    <source>
        <dbReference type="EMBL" id="PWA88775.1"/>
    </source>
</evidence>
<sequence>MMVVDPRFFSPFQVDLAIVRNSLAVADGKLSCVLDVNGNVVFIIKDKSYSLHDRHILLDASEIPILTFQKKVRLSDLLLILHCLSCHSLRPTAMSSASQEEVASGSASSDPIPKFDMHTITSVLTEEQGTPVAEGDPIEQHVTEPLAVGVPIPRRTDLQKIVEHADQRVLDAREKKERKKQDAPPRPASKKRPAGESSSRGKKRAAAPSVVELSGSDASENTRSPTRSPSPINVSHPNIETVDQNLDESAGHNSEQVVDRNLEERAGHNAGGGSGGIDGSVGPNDDGQNDEEVQGGGGGEGVIERFPAVQDPPDVENLAHGGLNASTSSGSTRQAFGRRTPGGPSGSSEPFIPSWNLTAGASLNDAEACREMMVHLPPPSVRAEQVSLTDYQATQRAWFELARCSLAQADALQRFENLSYHYAQLYQAHQACGTSVERLTTVEASLAEERRVVEGLTKANRELHQQHQGCSGREADLAEQLSLANKEKEELSSQNLEQSNRIKQLEDLLAGKEASLEESERKSAGLAKEVEKLTVASSQAEILRHNYVRQLIPTVMKRFRESDEYQMAWAGVFNAALDAGWLAGLKLGRSEEEVAAYVAGNENFDMAAVESFRADYDEMFVRPFPYIERVASSFRLPLADIMNILPAGEENTVGAGASGQNPSEPTTTSQDP</sequence>
<dbReference type="EMBL" id="PKPP01000780">
    <property type="protein sequence ID" value="PWA88775.1"/>
    <property type="molecule type" value="Genomic_DNA"/>
</dbReference>
<dbReference type="PANTHER" id="PTHR31087:SF108">
    <property type="entry name" value="TUBBY C-TERMINAL-LIKE DOMAIN-CONTAINING PROTEIN-RELATED"/>
    <property type="match status" value="1"/>
</dbReference>
<dbReference type="InterPro" id="IPR038595">
    <property type="entry name" value="LOR_sf"/>
</dbReference>
<feature type="compositionally biased region" description="Polar residues" evidence="3">
    <location>
        <begin position="658"/>
        <end position="672"/>
    </location>
</feature>
<feature type="compositionally biased region" description="Polar residues" evidence="3">
    <location>
        <begin position="216"/>
        <end position="238"/>
    </location>
</feature>
<evidence type="ECO:0000313" key="5">
    <source>
        <dbReference type="Proteomes" id="UP000245207"/>
    </source>
</evidence>
<accession>A0A2U1PSR4</accession>
<dbReference type="Gene3D" id="2.40.160.200">
    <property type="entry name" value="LURP1-related"/>
    <property type="match status" value="1"/>
</dbReference>
<name>A0A2U1PSR4_ARTAN</name>
<feature type="compositionally biased region" description="Low complexity" evidence="3">
    <location>
        <begin position="337"/>
        <end position="352"/>
    </location>
</feature>
<gene>
    <name evidence="4" type="ORF">CTI12_AA118450</name>
</gene>
<comment type="similarity">
    <text evidence="1">Belongs to the LOR family.</text>
</comment>
<dbReference type="PANTHER" id="PTHR31087">
    <property type="match status" value="1"/>
</dbReference>
<feature type="coiled-coil region" evidence="2">
    <location>
        <begin position="446"/>
        <end position="536"/>
    </location>
</feature>
<dbReference type="AlphaFoldDB" id="A0A2U1PSR4"/>
<keyword evidence="5" id="KW-1185">Reference proteome</keyword>
<keyword evidence="2" id="KW-0175">Coiled coil</keyword>
<dbReference type="Proteomes" id="UP000245207">
    <property type="component" value="Unassembled WGS sequence"/>
</dbReference>
<reference evidence="4 5" key="1">
    <citation type="journal article" date="2018" name="Mol. Plant">
        <title>The genome of Artemisia annua provides insight into the evolution of Asteraceae family and artemisinin biosynthesis.</title>
        <authorList>
            <person name="Shen Q."/>
            <person name="Zhang L."/>
            <person name="Liao Z."/>
            <person name="Wang S."/>
            <person name="Yan T."/>
            <person name="Shi P."/>
            <person name="Liu M."/>
            <person name="Fu X."/>
            <person name="Pan Q."/>
            <person name="Wang Y."/>
            <person name="Lv Z."/>
            <person name="Lu X."/>
            <person name="Zhang F."/>
            <person name="Jiang W."/>
            <person name="Ma Y."/>
            <person name="Chen M."/>
            <person name="Hao X."/>
            <person name="Li L."/>
            <person name="Tang Y."/>
            <person name="Lv G."/>
            <person name="Zhou Y."/>
            <person name="Sun X."/>
            <person name="Brodelius P.E."/>
            <person name="Rose J.K.C."/>
            <person name="Tang K."/>
        </authorList>
    </citation>
    <scope>NUCLEOTIDE SEQUENCE [LARGE SCALE GENOMIC DNA]</scope>
    <source>
        <strain evidence="5">cv. Huhao1</strain>
        <tissue evidence="4">Leaf</tissue>
    </source>
</reference>
<evidence type="ECO:0000256" key="3">
    <source>
        <dbReference type="SAM" id="MobiDB-lite"/>
    </source>
</evidence>
<comment type="caution">
    <text evidence="4">The sequence shown here is derived from an EMBL/GenBank/DDBJ whole genome shotgun (WGS) entry which is preliminary data.</text>
</comment>
<evidence type="ECO:0000256" key="1">
    <source>
        <dbReference type="ARBA" id="ARBA00005437"/>
    </source>
</evidence>
<evidence type="ECO:0000256" key="2">
    <source>
        <dbReference type="SAM" id="Coils"/>
    </source>
</evidence>
<dbReference type="InterPro" id="IPR025659">
    <property type="entry name" value="Tubby-like_C"/>
</dbReference>
<feature type="region of interest" description="Disordered" evidence="3">
    <location>
        <begin position="651"/>
        <end position="672"/>
    </location>
</feature>
<feature type="compositionally biased region" description="Gly residues" evidence="3">
    <location>
        <begin position="269"/>
        <end position="279"/>
    </location>
</feature>
<feature type="region of interest" description="Disordered" evidence="3">
    <location>
        <begin position="166"/>
        <end position="238"/>
    </location>
</feature>
<proteinExistence type="inferred from homology"/>
<dbReference type="Pfam" id="PF04525">
    <property type="entry name" value="LOR"/>
    <property type="match status" value="1"/>
</dbReference>
<feature type="region of interest" description="Disordered" evidence="3">
    <location>
        <begin position="265"/>
        <end position="352"/>
    </location>
</feature>
<feature type="compositionally biased region" description="Basic and acidic residues" evidence="3">
    <location>
        <begin position="166"/>
        <end position="183"/>
    </location>
</feature>
<protein>
    <submittedName>
        <fullName evidence="4">Tubby C-terminal-like domain-containing protein</fullName>
    </submittedName>
</protein>
<feature type="compositionally biased region" description="Polar residues" evidence="3">
    <location>
        <begin position="324"/>
        <end position="334"/>
    </location>
</feature>
<dbReference type="InterPro" id="IPR007612">
    <property type="entry name" value="LOR"/>
</dbReference>
<dbReference type="SUPFAM" id="SSF54518">
    <property type="entry name" value="Tubby C-terminal domain-like"/>
    <property type="match status" value="1"/>
</dbReference>
<organism evidence="4 5">
    <name type="scientific">Artemisia annua</name>
    <name type="common">Sweet wormwood</name>
    <dbReference type="NCBI Taxonomy" id="35608"/>
    <lineage>
        <taxon>Eukaryota</taxon>
        <taxon>Viridiplantae</taxon>
        <taxon>Streptophyta</taxon>
        <taxon>Embryophyta</taxon>
        <taxon>Tracheophyta</taxon>
        <taxon>Spermatophyta</taxon>
        <taxon>Magnoliopsida</taxon>
        <taxon>eudicotyledons</taxon>
        <taxon>Gunneridae</taxon>
        <taxon>Pentapetalae</taxon>
        <taxon>asterids</taxon>
        <taxon>campanulids</taxon>
        <taxon>Asterales</taxon>
        <taxon>Asteraceae</taxon>
        <taxon>Asteroideae</taxon>
        <taxon>Anthemideae</taxon>
        <taxon>Artemisiinae</taxon>
        <taxon>Artemisia</taxon>
    </lineage>
</organism>